<sequence length="125" mass="13685">MKIFKTIWASAFLFIADSVHAAVNVNGSELPGYNLTIQAVFGIITMVACWISRFALIAMVVAIIWYGMRFMIAQGNPKLLESAKKGFWNAIIGIIIIMATYTIIATIGNAFDANYSVIPLSCPSF</sequence>
<dbReference type="AlphaFoldDB" id="A0A0G1NB76"/>
<accession>A0A0G1NB76</accession>
<name>A0A0G1NB76_9BACT</name>
<evidence type="ECO:0000256" key="2">
    <source>
        <dbReference type="SAM" id="SignalP"/>
    </source>
</evidence>
<evidence type="ECO:0000256" key="1">
    <source>
        <dbReference type="SAM" id="Phobius"/>
    </source>
</evidence>
<proteinExistence type="predicted"/>
<dbReference type="Proteomes" id="UP000034368">
    <property type="component" value="Unassembled WGS sequence"/>
</dbReference>
<protein>
    <submittedName>
        <fullName evidence="3">Uncharacterized protein</fullName>
    </submittedName>
</protein>
<feature type="signal peptide" evidence="2">
    <location>
        <begin position="1"/>
        <end position="21"/>
    </location>
</feature>
<dbReference type="EMBL" id="LCKD01000002">
    <property type="protein sequence ID" value="KKT90362.1"/>
    <property type="molecule type" value="Genomic_DNA"/>
</dbReference>
<keyword evidence="2" id="KW-0732">Signal</keyword>
<comment type="caution">
    <text evidence="3">The sequence shown here is derived from an EMBL/GenBank/DDBJ whole genome shotgun (WGS) entry which is preliminary data.</text>
</comment>
<gene>
    <name evidence="3" type="ORF">UW90_C0002G0011</name>
</gene>
<evidence type="ECO:0000313" key="3">
    <source>
        <dbReference type="EMBL" id="KKT90362.1"/>
    </source>
</evidence>
<feature type="transmembrane region" description="Helical" evidence="1">
    <location>
        <begin position="37"/>
        <end position="66"/>
    </location>
</feature>
<feature type="chain" id="PRO_5002538759" evidence="2">
    <location>
        <begin position="22"/>
        <end position="125"/>
    </location>
</feature>
<keyword evidence="1" id="KW-1133">Transmembrane helix</keyword>
<reference evidence="3 4" key="1">
    <citation type="journal article" date="2015" name="Nature">
        <title>rRNA introns, odd ribosomes, and small enigmatic genomes across a large radiation of phyla.</title>
        <authorList>
            <person name="Brown C.T."/>
            <person name="Hug L.A."/>
            <person name="Thomas B.C."/>
            <person name="Sharon I."/>
            <person name="Castelle C.J."/>
            <person name="Singh A."/>
            <person name="Wilkins M.J."/>
            <person name="Williams K.H."/>
            <person name="Banfield J.F."/>
        </authorList>
    </citation>
    <scope>NUCLEOTIDE SEQUENCE [LARGE SCALE GENOMIC DNA]</scope>
</reference>
<keyword evidence="1" id="KW-0472">Membrane</keyword>
<evidence type="ECO:0000313" key="4">
    <source>
        <dbReference type="Proteomes" id="UP000034368"/>
    </source>
</evidence>
<keyword evidence="1" id="KW-0812">Transmembrane</keyword>
<feature type="transmembrane region" description="Helical" evidence="1">
    <location>
        <begin position="87"/>
        <end position="111"/>
    </location>
</feature>
<organism evidence="3 4">
    <name type="scientific">Candidatus Yanofskybacteria bacterium GW2011_GWB1_45_11</name>
    <dbReference type="NCBI Taxonomy" id="1619026"/>
    <lineage>
        <taxon>Bacteria</taxon>
        <taxon>Candidatus Yanofskyibacteriota</taxon>
    </lineage>
</organism>